<comment type="similarity">
    <text evidence="1">Belongs to the flavin monoamine oxidase family.</text>
</comment>
<evidence type="ECO:0000259" key="2">
    <source>
        <dbReference type="Pfam" id="PF01593"/>
    </source>
</evidence>
<evidence type="ECO:0000256" key="1">
    <source>
        <dbReference type="ARBA" id="ARBA00005995"/>
    </source>
</evidence>
<dbReference type="Proteomes" id="UP000315469">
    <property type="component" value="Unassembled WGS sequence"/>
</dbReference>
<evidence type="ECO:0000313" key="3">
    <source>
        <dbReference type="EMBL" id="TPV37129.1"/>
    </source>
</evidence>
<dbReference type="EMBL" id="VHJB01000061">
    <property type="protein sequence ID" value="TPV37129.1"/>
    <property type="molecule type" value="Genomic_DNA"/>
</dbReference>
<dbReference type="PANTHER" id="PTHR43563:SF14">
    <property type="entry name" value="AMINE OXIDASE"/>
    <property type="match status" value="1"/>
</dbReference>
<dbReference type="InterPro" id="IPR050703">
    <property type="entry name" value="Flavin_MAO"/>
</dbReference>
<reference evidence="3 4" key="1">
    <citation type="submission" date="2019-06" db="EMBL/GenBank/DDBJ databases">
        <title>Taxogenomics and systematics of the genus Pantoea.</title>
        <authorList>
            <person name="Tambong J.T."/>
        </authorList>
    </citation>
    <scope>NUCLEOTIDE SEQUENCE [LARGE SCALE GENOMIC DNA]</scope>
    <source>
        <strain evidence="3 4">LMG 24197</strain>
    </source>
</reference>
<sequence>MNEHVQVAIIGAGLSGLYAAYQLEKAGISYVVLEARAQTGGRIISCAGGPAPSLSGAEAEGRVDLGATWIWPSFQPQLAALTAELDIALIPQAEDGDMLYERAHHQSPSRHPGYVSSPPSMRIAGGMRQLTERLEARIAAEQVVTDARVIRIERTVGKVQVHTVSSDQRGRMFTAQAVLLALPPALAARIEYLPALPARLTGEWAGTGTWMAPHAKYVAIYEHDFWQQAGLSGEARSGVGPMAEIHDASVPGRVSALFGFIGIPARSRWTTSEENLKLLCRAQLIRLFGEKAGEPVAEYLKDWADDPFTATEKDLLIQAGHTVPAAYPDHGAWADCLRGIGSEWSAQFPGYLAGAVEASLEGVRQVQQKLVRKN</sequence>
<keyword evidence="4" id="KW-1185">Reference proteome</keyword>
<accession>A0ABY2ZK02</accession>
<feature type="domain" description="Amine oxidase" evidence="2">
    <location>
        <begin position="121"/>
        <end position="366"/>
    </location>
</feature>
<dbReference type="SUPFAM" id="SSF51905">
    <property type="entry name" value="FAD/NAD(P)-binding domain"/>
    <property type="match status" value="1"/>
</dbReference>
<dbReference type="SUPFAM" id="SSF54373">
    <property type="entry name" value="FAD-linked reductases, C-terminal domain"/>
    <property type="match status" value="1"/>
</dbReference>
<dbReference type="PANTHER" id="PTHR43563">
    <property type="entry name" value="AMINE OXIDASE"/>
    <property type="match status" value="1"/>
</dbReference>
<dbReference type="RefSeq" id="WP_039661645.1">
    <property type="nucleotide sequence ID" value="NZ_CP045721.1"/>
</dbReference>
<dbReference type="Pfam" id="PF01593">
    <property type="entry name" value="Amino_oxidase"/>
    <property type="match status" value="1"/>
</dbReference>
<evidence type="ECO:0000313" key="4">
    <source>
        <dbReference type="Proteomes" id="UP000315469"/>
    </source>
</evidence>
<proteinExistence type="inferred from homology"/>
<dbReference type="InterPro" id="IPR002937">
    <property type="entry name" value="Amino_oxidase"/>
</dbReference>
<dbReference type="Gene3D" id="3.50.50.60">
    <property type="entry name" value="FAD/NAD(P)-binding domain"/>
    <property type="match status" value="2"/>
</dbReference>
<name>A0ABY2ZK02_9GAMM</name>
<dbReference type="GeneID" id="90523032"/>
<dbReference type="InterPro" id="IPR036188">
    <property type="entry name" value="FAD/NAD-bd_sf"/>
</dbReference>
<protein>
    <submittedName>
        <fullName evidence="3">FAD-binding protein</fullName>
    </submittedName>
</protein>
<organism evidence="3 4">
    <name type="scientific">Pantoea eucalypti</name>
    <dbReference type="NCBI Taxonomy" id="470933"/>
    <lineage>
        <taxon>Bacteria</taxon>
        <taxon>Pseudomonadati</taxon>
        <taxon>Pseudomonadota</taxon>
        <taxon>Gammaproteobacteria</taxon>
        <taxon>Enterobacterales</taxon>
        <taxon>Erwiniaceae</taxon>
        <taxon>Pantoea</taxon>
    </lineage>
</organism>
<gene>
    <name evidence="3" type="ORF">FJW02_09405</name>
</gene>
<dbReference type="Pfam" id="PF13450">
    <property type="entry name" value="NAD_binding_8"/>
    <property type="match status" value="1"/>
</dbReference>
<comment type="caution">
    <text evidence="3">The sequence shown here is derived from an EMBL/GenBank/DDBJ whole genome shotgun (WGS) entry which is preliminary data.</text>
</comment>